<organism evidence="2 3">
    <name type="scientific">Salipaludibacillus agaradhaerens</name>
    <name type="common">Bacillus agaradhaerens</name>
    <dbReference type="NCBI Taxonomy" id="76935"/>
    <lineage>
        <taxon>Bacteria</taxon>
        <taxon>Bacillati</taxon>
        <taxon>Bacillota</taxon>
        <taxon>Bacilli</taxon>
        <taxon>Bacillales</taxon>
        <taxon>Bacillaceae</taxon>
    </lineage>
</organism>
<dbReference type="SUPFAM" id="SSF51905">
    <property type="entry name" value="FAD/NAD(P)-binding domain"/>
    <property type="match status" value="1"/>
</dbReference>
<feature type="domain" description="FAD dependent oxidoreductase" evidence="1">
    <location>
        <begin position="30"/>
        <end position="383"/>
    </location>
</feature>
<evidence type="ECO:0000313" key="2">
    <source>
        <dbReference type="EMBL" id="MCR6098676.1"/>
    </source>
</evidence>
<protein>
    <submittedName>
        <fullName evidence="2">FAD-dependent oxidoreductase</fullName>
    </submittedName>
</protein>
<dbReference type="Gene3D" id="3.30.9.10">
    <property type="entry name" value="D-Amino Acid Oxidase, subunit A, domain 2"/>
    <property type="match status" value="1"/>
</dbReference>
<dbReference type="EMBL" id="JABXYM010000002">
    <property type="protein sequence ID" value="MCR6098676.1"/>
    <property type="molecule type" value="Genomic_DNA"/>
</dbReference>
<dbReference type="AlphaFoldDB" id="A0A9Q4B5J3"/>
<dbReference type="PANTHER" id="PTHR13847:SF201">
    <property type="entry name" value="PUTATIBE OXIDOREDUCTASE"/>
    <property type="match status" value="1"/>
</dbReference>
<evidence type="ECO:0000313" key="3">
    <source>
        <dbReference type="Proteomes" id="UP001057753"/>
    </source>
</evidence>
<keyword evidence="3" id="KW-1185">Reference proteome</keyword>
<dbReference type="Proteomes" id="UP001057753">
    <property type="component" value="Unassembled WGS sequence"/>
</dbReference>
<dbReference type="PANTHER" id="PTHR13847">
    <property type="entry name" value="SARCOSINE DEHYDROGENASE-RELATED"/>
    <property type="match status" value="1"/>
</dbReference>
<accession>A0A9Q4B5J3</accession>
<dbReference type="Gene3D" id="3.50.50.60">
    <property type="entry name" value="FAD/NAD(P)-binding domain"/>
    <property type="match status" value="1"/>
</dbReference>
<comment type="caution">
    <text evidence="2">The sequence shown here is derived from an EMBL/GenBank/DDBJ whole genome shotgun (WGS) entry which is preliminary data.</text>
</comment>
<dbReference type="RefSeq" id="WP_257823067.1">
    <property type="nucleotide sequence ID" value="NZ_JABXYM010000002.1"/>
</dbReference>
<dbReference type="InterPro" id="IPR006076">
    <property type="entry name" value="FAD-dep_OxRdtase"/>
</dbReference>
<proteinExistence type="predicted"/>
<reference evidence="2" key="1">
    <citation type="submission" date="2020-06" db="EMBL/GenBank/DDBJ databases">
        <title>Insight into the genomes of haloalkaliphilic bacilli from Kenyan soda lakes.</title>
        <authorList>
            <person name="Mwirichia R."/>
            <person name="Villamizar G.C."/>
            <person name="Poehlein A."/>
            <person name="Mugweru J."/>
            <person name="Kipnyargis A."/>
            <person name="Kiplimo D."/>
            <person name="Orwa P."/>
            <person name="Daniel R."/>
        </authorList>
    </citation>
    <scope>NUCLEOTIDE SEQUENCE</scope>
    <source>
        <strain evidence="2">B1096_S55</strain>
    </source>
</reference>
<dbReference type="InterPro" id="IPR036188">
    <property type="entry name" value="FAD/NAD-bd_sf"/>
</dbReference>
<dbReference type="GO" id="GO:0005737">
    <property type="term" value="C:cytoplasm"/>
    <property type="evidence" value="ECO:0007669"/>
    <property type="project" value="TreeGrafter"/>
</dbReference>
<dbReference type="Pfam" id="PF01266">
    <property type="entry name" value="DAO"/>
    <property type="match status" value="1"/>
</dbReference>
<name>A0A9Q4B5J3_SALAG</name>
<gene>
    <name evidence="2" type="ORF">HXA33_19390</name>
</gene>
<sequence>MDIQSGTYYWPTTMPSPPIYPQLTEDLNCDVLIIGGGSSGAQCAYYLASHHLDVVVVEKNLIGSGSTAANTALIQYAGEKMFTDLINSFGEDPIVRHIHLCNQAINDIEEAQTICSTPFEFRRKKSLYFASTDDDLIKLKQEADFLLKHDCPIAMWDEATISSHYSFSKAGAILFEQDGEINPFKFTHALLEYAHTKGVSIYENTSVNGMTCQHDQVNVRTRTGHNIHAKRVIIASGYEGTDIRKEPNTSFVSTYTVTTKPLHRFNGWYERSLIWETARPYTYIRTTTDNRVIIGGLDDPTNYPEARDSKLINKRNKLIKEFNKLFPHLHVEADFASSAFYGGTRDGLPIIGEYSDYPHCYFLFAFGDNGTVYSMILAKLLAETIVNGPPSDSKLYHSSRPLITKNKKASSPLS</sequence>
<evidence type="ECO:0000259" key="1">
    <source>
        <dbReference type="Pfam" id="PF01266"/>
    </source>
</evidence>